<keyword evidence="1" id="KW-0732">Signal</keyword>
<name>A0A0M3KGD9_ANISI</name>
<gene>
    <name evidence="2" type="ORF">ASIM_LOCUS19436</name>
</gene>
<reference evidence="4" key="1">
    <citation type="submission" date="2017-02" db="UniProtKB">
        <authorList>
            <consortium name="WormBaseParasite"/>
        </authorList>
    </citation>
    <scope>IDENTIFICATION</scope>
</reference>
<evidence type="ECO:0000256" key="1">
    <source>
        <dbReference type="SAM" id="SignalP"/>
    </source>
</evidence>
<keyword evidence="3" id="KW-1185">Reference proteome</keyword>
<evidence type="ECO:0000313" key="2">
    <source>
        <dbReference type="EMBL" id="VDK69622.1"/>
    </source>
</evidence>
<proteinExistence type="predicted"/>
<protein>
    <submittedName>
        <fullName evidence="4">Secreted protein</fullName>
    </submittedName>
</protein>
<sequence length="131" mass="14814">MDRKSCRLWLLLNFFGVDYVTSKKPPFLLGRLGRGFVSKSCKVSVQRVWFYMLVRLSIKQQLVEAIRERNHVLLPLVALAVGVARYRSHLDPEALILLDALTVGVASYRTHLIPDVLLPLLALSMGMAKHS</sequence>
<accession>A0A0M3KGD9</accession>
<evidence type="ECO:0000313" key="4">
    <source>
        <dbReference type="WBParaSite" id="ASIM_0002005201-mRNA-1"/>
    </source>
</evidence>
<feature type="chain" id="PRO_5043121441" evidence="1">
    <location>
        <begin position="23"/>
        <end position="131"/>
    </location>
</feature>
<dbReference type="EMBL" id="UYRR01037230">
    <property type="protein sequence ID" value="VDK69622.1"/>
    <property type="molecule type" value="Genomic_DNA"/>
</dbReference>
<dbReference type="AlphaFoldDB" id="A0A0M3KGD9"/>
<reference evidence="2 3" key="2">
    <citation type="submission" date="2018-11" db="EMBL/GenBank/DDBJ databases">
        <authorList>
            <consortium name="Pathogen Informatics"/>
        </authorList>
    </citation>
    <scope>NUCLEOTIDE SEQUENCE [LARGE SCALE GENOMIC DNA]</scope>
</reference>
<dbReference type="Proteomes" id="UP000267096">
    <property type="component" value="Unassembled WGS sequence"/>
</dbReference>
<feature type="signal peptide" evidence="1">
    <location>
        <begin position="1"/>
        <end position="22"/>
    </location>
</feature>
<evidence type="ECO:0000313" key="3">
    <source>
        <dbReference type="Proteomes" id="UP000267096"/>
    </source>
</evidence>
<dbReference type="WBParaSite" id="ASIM_0002005201-mRNA-1">
    <property type="protein sequence ID" value="ASIM_0002005201-mRNA-1"/>
    <property type="gene ID" value="ASIM_0002005201"/>
</dbReference>
<organism evidence="4">
    <name type="scientific">Anisakis simplex</name>
    <name type="common">Herring worm</name>
    <dbReference type="NCBI Taxonomy" id="6269"/>
    <lineage>
        <taxon>Eukaryota</taxon>
        <taxon>Metazoa</taxon>
        <taxon>Ecdysozoa</taxon>
        <taxon>Nematoda</taxon>
        <taxon>Chromadorea</taxon>
        <taxon>Rhabditida</taxon>
        <taxon>Spirurina</taxon>
        <taxon>Ascaridomorpha</taxon>
        <taxon>Ascaridoidea</taxon>
        <taxon>Anisakidae</taxon>
        <taxon>Anisakis</taxon>
        <taxon>Anisakis simplex complex</taxon>
    </lineage>
</organism>